<evidence type="ECO:0000256" key="6">
    <source>
        <dbReference type="ARBA" id="ARBA00023034"/>
    </source>
</evidence>
<feature type="region of interest" description="Disordered" evidence="9">
    <location>
        <begin position="495"/>
        <end position="518"/>
    </location>
</feature>
<dbReference type="EMBL" id="MU152690">
    <property type="protein sequence ID" value="KAF9440260.1"/>
    <property type="molecule type" value="Genomic_DNA"/>
</dbReference>
<evidence type="ECO:0000256" key="1">
    <source>
        <dbReference type="ARBA" id="ARBA00004395"/>
    </source>
</evidence>
<comment type="subcellular location">
    <subcellularLocation>
        <location evidence="1">Golgi apparatus membrane</location>
        <topology evidence="1">Peripheral membrane protein</topology>
    </subcellularLocation>
</comment>
<dbReference type="InterPro" id="IPR007255">
    <property type="entry name" value="COG8"/>
</dbReference>
<dbReference type="GO" id="GO:0006891">
    <property type="term" value="P:intra-Golgi vesicle-mediated transport"/>
    <property type="evidence" value="ECO:0007669"/>
    <property type="project" value="TreeGrafter"/>
</dbReference>
<accession>A0A9P6BWB2</accession>
<gene>
    <name evidence="10" type="ORF">P691DRAFT_740209</name>
</gene>
<dbReference type="PANTHER" id="PTHR21311:SF0">
    <property type="entry name" value="CONSERVED OLIGOMERIC GOLGI COMPLEX SUBUNIT 8"/>
    <property type="match status" value="1"/>
</dbReference>
<evidence type="ECO:0000313" key="10">
    <source>
        <dbReference type="EMBL" id="KAF9440260.1"/>
    </source>
</evidence>
<name>A0A9P6BWB2_9AGAR</name>
<evidence type="ECO:0000256" key="3">
    <source>
        <dbReference type="ARBA" id="ARBA00020983"/>
    </source>
</evidence>
<evidence type="ECO:0000256" key="7">
    <source>
        <dbReference type="ARBA" id="ARBA00023136"/>
    </source>
</evidence>
<keyword evidence="11" id="KW-1185">Reference proteome</keyword>
<dbReference type="GO" id="GO:0017119">
    <property type="term" value="C:Golgi transport complex"/>
    <property type="evidence" value="ECO:0007669"/>
    <property type="project" value="InterPro"/>
</dbReference>
<reference evidence="10" key="1">
    <citation type="submission" date="2020-11" db="EMBL/GenBank/DDBJ databases">
        <authorList>
            <consortium name="DOE Joint Genome Institute"/>
            <person name="Ahrendt S."/>
            <person name="Riley R."/>
            <person name="Andreopoulos W."/>
            <person name="Labutti K."/>
            <person name="Pangilinan J."/>
            <person name="Ruiz-Duenas F.J."/>
            <person name="Barrasa J.M."/>
            <person name="Sanchez-Garcia M."/>
            <person name="Camarero S."/>
            <person name="Miyauchi S."/>
            <person name="Serrano A."/>
            <person name="Linde D."/>
            <person name="Babiker R."/>
            <person name="Drula E."/>
            <person name="Ayuso-Fernandez I."/>
            <person name="Pacheco R."/>
            <person name="Padilla G."/>
            <person name="Ferreira P."/>
            <person name="Barriuso J."/>
            <person name="Kellner H."/>
            <person name="Castanera R."/>
            <person name="Alfaro M."/>
            <person name="Ramirez L."/>
            <person name="Pisabarro A.G."/>
            <person name="Kuo A."/>
            <person name="Tritt A."/>
            <person name="Lipzen A."/>
            <person name="He G."/>
            <person name="Yan M."/>
            <person name="Ng V."/>
            <person name="Cullen D."/>
            <person name="Martin F."/>
            <person name="Rosso M.-N."/>
            <person name="Henrissat B."/>
            <person name="Hibbett D."/>
            <person name="Martinez A.T."/>
            <person name="Grigoriev I.V."/>
        </authorList>
    </citation>
    <scope>NUCLEOTIDE SEQUENCE</scope>
    <source>
        <strain evidence="10">MF-IS2</strain>
    </source>
</reference>
<dbReference type="Pfam" id="PF04124">
    <property type="entry name" value="Dor1"/>
    <property type="match status" value="2"/>
</dbReference>
<evidence type="ECO:0000256" key="9">
    <source>
        <dbReference type="SAM" id="MobiDB-lite"/>
    </source>
</evidence>
<dbReference type="Proteomes" id="UP000807342">
    <property type="component" value="Unassembled WGS sequence"/>
</dbReference>
<evidence type="ECO:0000256" key="5">
    <source>
        <dbReference type="ARBA" id="ARBA00022927"/>
    </source>
</evidence>
<feature type="region of interest" description="Disordered" evidence="9">
    <location>
        <begin position="657"/>
        <end position="684"/>
    </location>
</feature>
<keyword evidence="4" id="KW-0813">Transport</keyword>
<protein>
    <recommendedName>
        <fullName evidence="3">Conserved oligomeric Golgi complex subunit 8</fullName>
    </recommendedName>
    <alternativeName>
        <fullName evidence="8">Component of oligomeric Golgi complex 8</fullName>
    </alternativeName>
</protein>
<keyword evidence="7" id="KW-0472">Membrane</keyword>
<dbReference type="GO" id="GO:0000139">
    <property type="term" value="C:Golgi membrane"/>
    <property type="evidence" value="ECO:0007669"/>
    <property type="project" value="UniProtKB-SubCell"/>
</dbReference>
<dbReference type="AlphaFoldDB" id="A0A9P6BWB2"/>
<comment type="caution">
    <text evidence="10">The sequence shown here is derived from an EMBL/GenBank/DDBJ whole genome shotgun (WGS) entry which is preliminary data.</text>
</comment>
<dbReference type="GO" id="GO:0015031">
    <property type="term" value="P:protein transport"/>
    <property type="evidence" value="ECO:0007669"/>
    <property type="project" value="UniProtKB-KW"/>
</dbReference>
<comment type="similarity">
    <text evidence="2">Belongs to the COG8 family.</text>
</comment>
<evidence type="ECO:0000256" key="8">
    <source>
        <dbReference type="ARBA" id="ARBA00031347"/>
    </source>
</evidence>
<dbReference type="OrthoDB" id="1661054at2759"/>
<keyword evidence="5" id="KW-0653">Protein transport</keyword>
<keyword evidence="6" id="KW-0333">Golgi apparatus</keyword>
<evidence type="ECO:0000313" key="11">
    <source>
        <dbReference type="Proteomes" id="UP000807342"/>
    </source>
</evidence>
<feature type="compositionally biased region" description="Acidic residues" evidence="9">
    <location>
        <begin position="659"/>
        <end position="684"/>
    </location>
</feature>
<proteinExistence type="inferred from homology"/>
<evidence type="ECO:0000256" key="4">
    <source>
        <dbReference type="ARBA" id="ARBA00022448"/>
    </source>
</evidence>
<dbReference type="PANTHER" id="PTHR21311">
    <property type="entry name" value="CONSERVED OLIGOMERIC GOLGI COMPLEX COMPONENT 8"/>
    <property type="match status" value="1"/>
</dbReference>
<evidence type="ECO:0000256" key="2">
    <source>
        <dbReference type="ARBA" id="ARBA00006419"/>
    </source>
</evidence>
<organism evidence="10 11">
    <name type="scientific">Macrolepiota fuliginosa MF-IS2</name>
    <dbReference type="NCBI Taxonomy" id="1400762"/>
    <lineage>
        <taxon>Eukaryota</taxon>
        <taxon>Fungi</taxon>
        <taxon>Dikarya</taxon>
        <taxon>Basidiomycota</taxon>
        <taxon>Agaricomycotina</taxon>
        <taxon>Agaricomycetes</taxon>
        <taxon>Agaricomycetidae</taxon>
        <taxon>Agaricales</taxon>
        <taxon>Agaricineae</taxon>
        <taxon>Agaricaceae</taxon>
        <taxon>Macrolepiota</taxon>
    </lineage>
</organism>
<sequence>MDGPPTLVASHLADVSPLADILTEKSLSPQLLAASTSKGYLSHLATLPLTELVQEPVSLQTQSHHLTSSLTSFTHTSYPTFISLHKTTTALASSIESLSSSLNDLLETSLPSLEESTGAWKSRTEAVLRERNKARVVLEQHEKIRDLLDIPILIDTCVRNGYFGEALSLASHVTTLANRPDDKHKDRPPPPVILTSVLSEVQHSIMQMHSSLLSTLYDPSRKLPALWKAVNFLRKMDAFGSNPSLLRLGSLPHLKPIRSSSQDSPTRGRCPEPSSEEQLALAFLIGRESCLKTILETSRRDIQRLAKEEKELDEREKEDLARYLKKYIDSWREGVYDIITQYATIFLERSSTHPETPTNTDDEDFSRLHTLLRTYATRALSTHLFSIIRPSLPLLALSRLPSLLTQLTYCSTAFARLGLDFQFTLTAGGGLFSTAILSIIKRDFDSASEKWIQRIRKARGSTVKPGSRMSAYSPRPAAGPAELPSKWLVLPSLATSPPVPPSSTKRGSGSNGPPHIPPQILASYPPLAELTNAVLGVLNGLRLLVPRHPGTGVYELLRMLDEIILTHGSSALVEYLNLVMASLKDEDEEKVKVKEREERVVGAAGRVFFDVFVVFVRRALVEGVYGLELDGVGAKGKGGEDLGWVGKREEFERLVIDLGGDESEEDEEDEDEDEDEDGDGDGEE</sequence>